<evidence type="ECO:0000256" key="1">
    <source>
        <dbReference type="SAM" id="MobiDB-lite"/>
    </source>
</evidence>
<feature type="non-terminal residue" evidence="2">
    <location>
        <position position="1"/>
    </location>
</feature>
<feature type="region of interest" description="Disordered" evidence="1">
    <location>
        <begin position="49"/>
        <end position="73"/>
    </location>
</feature>
<name>A0A7R9BV65_9CRUS</name>
<dbReference type="EMBL" id="CAJPEX010003556">
    <property type="protein sequence ID" value="CAG0922330.1"/>
    <property type="molecule type" value="Genomic_DNA"/>
</dbReference>
<evidence type="ECO:0000313" key="3">
    <source>
        <dbReference type="Proteomes" id="UP000678499"/>
    </source>
</evidence>
<feature type="region of interest" description="Disordered" evidence="1">
    <location>
        <begin position="437"/>
        <end position="457"/>
    </location>
</feature>
<organism evidence="2">
    <name type="scientific">Notodromas monacha</name>
    <dbReference type="NCBI Taxonomy" id="399045"/>
    <lineage>
        <taxon>Eukaryota</taxon>
        <taxon>Metazoa</taxon>
        <taxon>Ecdysozoa</taxon>
        <taxon>Arthropoda</taxon>
        <taxon>Crustacea</taxon>
        <taxon>Oligostraca</taxon>
        <taxon>Ostracoda</taxon>
        <taxon>Podocopa</taxon>
        <taxon>Podocopida</taxon>
        <taxon>Cypridocopina</taxon>
        <taxon>Cypridoidea</taxon>
        <taxon>Cyprididae</taxon>
        <taxon>Notodromas</taxon>
    </lineage>
</organism>
<sequence>MSLEFSPHMPRAISESLGNLVINSSFQTLCCLLIIAVFRLANTETSSTEYMTTTEESEVKPWTKENAEKDGHSDVSTAEATIFSIEMLPIWEPNYPGCFVFCKDDLGCPSSFHPVRFRPMDARPGGSSAIPDWHGSLSRVTAPEATCITPKMEGAVILALTGRVAPWVPGCQPFHQFLWNQMSHALEICDFSEAVSERQKMRLQLHVKQGLSHVSSVSILLHSAEKQIQAATKCWHLHYNFQRMHKTASSLKDSFPPIRINIVTCVFRDKVIDSKNYPIMNSTFCFRTNRLQLKITQNMTDTFEAEASPLPGYEEEEGSDDSNLLSSDASPFLRLVKRSPQRNTRCGSSCLSDANCPTNRRCKTCCIWHRYKRGPRPRTGVCMTYYQGCQRPPRSIITMMKATRRMLCCLLLVTIVHLATAELSFISQNMTDTFEAEASPLPGYEEEEGSEDSNLLSSDASPFLRLVKRSPQRNTRCGSSCLSDANCPTNRRCKTCCIWHRYKRGPRPRTGVCMTYYQGCQRPPIHGSQNSMPNLSFENDTNNRIWKNFGQISDNEISKQDFVHTKEINSTL</sequence>
<feature type="compositionally biased region" description="Basic and acidic residues" evidence="1">
    <location>
        <begin position="57"/>
        <end position="73"/>
    </location>
</feature>
<accession>A0A7R9BV65</accession>
<dbReference type="EMBL" id="OA885593">
    <property type="protein sequence ID" value="CAD7282178.1"/>
    <property type="molecule type" value="Genomic_DNA"/>
</dbReference>
<dbReference type="AlphaFoldDB" id="A0A7R9BV65"/>
<reference evidence="2" key="1">
    <citation type="submission" date="2020-11" db="EMBL/GenBank/DDBJ databases">
        <authorList>
            <person name="Tran Van P."/>
        </authorList>
    </citation>
    <scope>NUCLEOTIDE SEQUENCE</scope>
</reference>
<protein>
    <submittedName>
        <fullName evidence="2">Uncharacterized protein</fullName>
    </submittedName>
</protein>
<evidence type="ECO:0000313" key="2">
    <source>
        <dbReference type="EMBL" id="CAD7282178.1"/>
    </source>
</evidence>
<gene>
    <name evidence="2" type="ORF">NMOB1V02_LOCUS9808</name>
</gene>
<keyword evidence="3" id="KW-1185">Reference proteome</keyword>
<dbReference type="Proteomes" id="UP000678499">
    <property type="component" value="Unassembled WGS sequence"/>
</dbReference>
<proteinExistence type="predicted"/>